<dbReference type="Proteomes" id="UP001162480">
    <property type="component" value="Chromosome 26"/>
</dbReference>
<accession>A0AA36FPE3</accession>
<feature type="region of interest" description="Disordered" evidence="1">
    <location>
        <begin position="47"/>
        <end position="68"/>
    </location>
</feature>
<keyword evidence="3" id="KW-1185">Reference proteome</keyword>
<protein>
    <submittedName>
        <fullName evidence="2">Uncharacterized protein</fullName>
    </submittedName>
</protein>
<proteinExistence type="predicted"/>
<dbReference type="AlphaFoldDB" id="A0AA36FPE3"/>
<dbReference type="EMBL" id="OX597839">
    <property type="protein sequence ID" value="CAI9741218.1"/>
    <property type="molecule type" value="Genomic_DNA"/>
</dbReference>
<name>A0AA36FPE3_OCTVU</name>
<reference evidence="2" key="1">
    <citation type="submission" date="2023-08" db="EMBL/GenBank/DDBJ databases">
        <authorList>
            <person name="Alioto T."/>
            <person name="Alioto T."/>
            <person name="Gomez Garrido J."/>
        </authorList>
    </citation>
    <scope>NUCLEOTIDE SEQUENCE</scope>
</reference>
<evidence type="ECO:0000256" key="1">
    <source>
        <dbReference type="SAM" id="MobiDB-lite"/>
    </source>
</evidence>
<evidence type="ECO:0000313" key="2">
    <source>
        <dbReference type="EMBL" id="CAI9741218.1"/>
    </source>
</evidence>
<organism evidence="2 3">
    <name type="scientific">Octopus vulgaris</name>
    <name type="common">Common octopus</name>
    <dbReference type="NCBI Taxonomy" id="6645"/>
    <lineage>
        <taxon>Eukaryota</taxon>
        <taxon>Metazoa</taxon>
        <taxon>Spiralia</taxon>
        <taxon>Lophotrochozoa</taxon>
        <taxon>Mollusca</taxon>
        <taxon>Cephalopoda</taxon>
        <taxon>Coleoidea</taxon>
        <taxon>Octopodiformes</taxon>
        <taxon>Octopoda</taxon>
        <taxon>Incirrata</taxon>
        <taxon>Octopodidae</taxon>
        <taxon>Octopus</taxon>
    </lineage>
</organism>
<evidence type="ECO:0000313" key="3">
    <source>
        <dbReference type="Proteomes" id="UP001162480"/>
    </source>
</evidence>
<gene>
    <name evidence="2" type="ORF">OCTVUL_1B013168</name>
</gene>
<sequence>MLGPEREIETLSLEFASKTPQINKNFWRLLSFGTKLARSVENIFPHRDREKGDEKIKEDRGKEEKQLI</sequence>